<feature type="transmembrane region" description="Helical" evidence="1">
    <location>
        <begin position="12"/>
        <end position="30"/>
    </location>
</feature>
<dbReference type="Pfam" id="PF00563">
    <property type="entry name" value="EAL"/>
    <property type="match status" value="1"/>
</dbReference>
<dbReference type="PROSITE" id="PS50883">
    <property type="entry name" value="EAL"/>
    <property type="match status" value="1"/>
</dbReference>
<dbReference type="CDD" id="cd01948">
    <property type="entry name" value="EAL"/>
    <property type="match status" value="1"/>
</dbReference>
<dbReference type="InterPro" id="IPR032244">
    <property type="entry name" value="LapD_MoxY_N"/>
</dbReference>
<dbReference type="Gene3D" id="3.30.110.200">
    <property type="match status" value="1"/>
</dbReference>
<dbReference type="SUPFAM" id="SSF55073">
    <property type="entry name" value="Nucleotide cyclase"/>
    <property type="match status" value="1"/>
</dbReference>
<keyword evidence="5" id="KW-1185">Reference proteome</keyword>
<reference evidence="4 5" key="1">
    <citation type="submission" date="2017-03" db="EMBL/GenBank/DDBJ databases">
        <title>Genome sequencing of Shewanella japonica KCTC 22435.</title>
        <authorList>
            <person name="Kim K.M."/>
        </authorList>
    </citation>
    <scope>NUCLEOTIDE SEQUENCE [LARGE SCALE GENOMIC DNA]</scope>
    <source>
        <strain evidence="4 5">KCTC 22435</strain>
    </source>
</reference>
<dbReference type="InterPro" id="IPR003660">
    <property type="entry name" value="HAMP_dom"/>
</dbReference>
<dbReference type="InterPro" id="IPR001633">
    <property type="entry name" value="EAL_dom"/>
</dbReference>
<feature type="domain" description="HAMP" evidence="3">
    <location>
        <begin position="178"/>
        <end position="230"/>
    </location>
</feature>
<dbReference type="Gene3D" id="3.30.70.270">
    <property type="match status" value="1"/>
</dbReference>
<dbReference type="InterPro" id="IPR050706">
    <property type="entry name" value="Cyclic-di-GMP_PDE-like"/>
</dbReference>
<keyword evidence="1" id="KW-0812">Transmembrane</keyword>
<evidence type="ECO:0000313" key="4">
    <source>
        <dbReference type="EMBL" id="ARD22684.1"/>
    </source>
</evidence>
<dbReference type="SMART" id="SM00267">
    <property type="entry name" value="GGDEF"/>
    <property type="match status" value="1"/>
</dbReference>
<dbReference type="SMART" id="SM00052">
    <property type="entry name" value="EAL"/>
    <property type="match status" value="1"/>
</dbReference>
<feature type="transmembrane region" description="Helical" evidence="1">
    <location>
        <begin position="163"/>
        <end position="185"/>
    </location>
</feature>
<keyword evidence="1" id="KW-1133">Transmembrane helix</keyword>
<sequence length="686" mass="77255">MNFSNGLSLRAQLYILVSSLCIFTLSASLYNNVSNMQDYLNDQLASHAQGAAHNLGLSISPYMDEEGLVTAEIMTNAIFDSGYYQFIRFTDFDDNILFERTNPTLAHRVPQWFMNWFTLQPPIMQSEVSDGWRLAGILKVQSNAGTSYTALYDHSISALKSTLLQLFIALIFSYFILKSVLIPLLSIEKQAKEVTQKQFNFNPSKPFTTELRTVVNAMNTMVANIQRSFSEQTALAEQLSQEVYVDSLTHLPNRRALLKRFDSLQAEAQIQGDRFFVSLVSMPSLQSINSNEGYGSGDSYISEGSELLLSLSHNIEGIDVYRISGSEFAILAYVTEEIANEFSQNMLDAFNIANSSRFEEGFANQVITKVSLTDSFTDVTKRLDTLLTHDNYLASPMTSNIATPNEARSRSEWVNIISEFTDYYQNEIANASSADFSIKCIPLEKLFDLTMQPVVDKDNNILYVESFVRFKHNGKELPTVDVFAMAERLGLLDNLERAVVSFIFLKLQQIKQTTVAINISNTALHDANFHQWLFTLYRQLQHRLPPILFEFNETAAMVSLNSTKQFISQAKSAGIGITIERFGSSLTSFQYIKNMDIDFVKLDGSYIRDIEQADTQFFIQTVTQICHGIGIDVIAPQIETEQVSQHCLHMNIDGLQGNGLFAVKNFNHIDGLTINTATMLDLADFN</sequence>
<name>A0ABM6JMV9_9GAMM</name>
<feature type="domain" description="EAL" evidence="2">
    <location>
        <begin position="427"/>
        <end position="677"/>
    </location>
</feature>
<protein>
    <submittedName>
        <fullName evidence="4">GGDEF domain-containing protein</fullName>
    </submittedName>
</protein>
<evidence type="ECO:0000256" key="1">
    <source>
        <dbReference type="SAM" id="Phobius"/>
    </source>
</evidence>
<keyword evidence="1" id="KW-0472">Membrane</keyword>
<gene>
    <name evidence="4" type="ORF">SJ2017_2394</name>
</gene>
<evidence type="ECO:0000313" key="5">
    <source>
        <dbReference type="Proteomes" id="UP000191820"/>
    </source>
</evidence>
<dbReference type="InterPro" id="IPR042461">
    <property type="entry name" value="LapD_MoxY_peri_C"/>
</dbReference>
<dbReference type="SUPFAM" id="SSF141868">
    <property type="entry name" value="EAL domain-like"/>
    <property type="match status" value="1"/>
</dbReference>
<evidence type="ECO:0000259" key="2">
    <source>
        <dbReference type="PROSITE" id="PS50883"/>
    </source>
</evidence>
<dbReference type="InterPro" id="IPR035919">
    <property type="entry name" value="EAL_sf"/>
</dbReference>
<dbReference type="InterPro" id="IPR029787">
    <property type="entry name" value="Nucleotide_cyclase"/>
</dbReference>
<accession>A0ABM6JMV9</accession>
<dbReference type="Pfam" id="PF16448">
    <property type="entry name" value="LapD_MoxY_N"/>
    <property type="match status" value="1"/>
</dbReference>
<evidence type="ECO:0000259" key="3">
    <source>
        <dbReference type="PROSITE" id="PS50885"/>
    </source>
</evidence>
<dbReference type="EMBL" id="CP020472">
    <property type="protein sequence ID" value="ARD22684.1"/>
    <property type="molecule type" value="Genomic_DNA"/>
</dbReference>
<dbReference type="PANTHER" id="PTHR33121:SF79">
    <property type="entry name" value="CYCLIC DI-GMP PHOSPHODIESTERASE PDED-RELATED"/>
    <property type="match status" value="1"/>
</dbReference>
<dbReference type="InterPro" id="IPR000160">
    <property type="entry name" value="GGDEF_dom"/>
</dbReference>
<dbReference type="InterPro" id="IPR043128">
    <property type="entry name" value="Rev_trsase/Diguanyl_cyclase"/>
</dbReference>
<dbReference type="Gene3D" id="3.20.20.450">
    <property type="entry name" value="EAL domain"/>
    <property type="match status" value="1"/>
</dbReference>
<dbReference type="PANTHER" id="PTHR33121">
    <property type="entry name" value="CYCLIC DI-GMP PHOSPHODIESTERASE PDEF"/>
    <property type="match status" value="1"/>
</dbReference>
<organism evidence="4 5">
    <name type="scientific">Shewanella japonica</name>
    <dbReference type="NCBI Taxonomy" id="93973"/>
    <lineage>
        <taxon>Bacteria</taxon>
        <taxon>Pseudomonadati</taxon>
        <taxon>Pseudomonadota</taxon>
        <taxon>Gammaproteobacteria</taxon>
        <taxon>Alteromonadales</taxon>
        <taxon>Shewanellaceae</taxon>
        <taxon>Shewanella</taxon>
    </lineage>
</organism>
<dbReference type="Gene3D" id="6.20.270.20">
    <property type="entry name" value="LapD/MoxY periplasmic domain"/>
    <property type="match status" value="1"/>
</dbReference>
<dbReference type="PROSITE" id="PS50885">
    <property type="entry name" value="HAMP"/>
    <property type="match status" value="1"/>
</dbReference>
<dbReference type="Pfam" id="PF00990">
    <property type="entry name" value="GGDEF"/>
    <property type="match status" value="1"/>
</dbReference>
<proteinExistence type="predicted"/>
<dbReference type="Proteomes" id="UP000191820">
    <property type="component" value="Chromosome"/>
</dbReference>